<evidence type="ECO:0000313" key="2">
    <source>
        <dbReference type="Proteomes" id="UP000612282"/>
    </source>
</evidence>
<organism evidence="1 2">
    <name type="scientific">Actinoplanes couchii</name>
    <dbReference type="NCBI Taxonomy" id="403638"/>
    <lineage>
        <taxon>Bacteria</taxon>
        <taxon>Bacillati</taxon>
        <taxon>Actinomycetota</taxon>
        <taxon>Actinomycetes</taxon>
        <taxon>Micromonosporales</taxon>
        <taxon>Micromonosporaceae</taxon>
        <taxon>Actinoplanes</taxon>
    </lineage>
</organism>
<proteinExistence type="predicted"/>
<sequence>MGAGELAVCLGGISRQRVSQLVRRAGFPAPIARLNQGKVWDAEEVEAWASAHRPHPDTDTPSHMTPSE</sequence>
<keyword evidence="2" id="KW-1185">Reference proteome</keyword>
<comment type="caution">
    <text evidence="1">The sequence shown here is derived from an EMBL/GenBank/DDBJ whole genome shotgun (WGS) entry which is preliminary data.</text>
</comment>
<dbReference type="Proteomes" id="UP000612282">
    <property type="component" value="Unassembled WGS sequence"/>
</dbReference>
<reference evidence="1 2" key="1">
    <citation type="submission" date="2021-01" db="EMBL/GenBank/DDBJ databases">
        <title>Whole genome shotgun sequence of Actinoplanes couchii NBRC 106145.</title>
        <authorList>
            <person name="Komaki H."/>
            <person name="Tamura T."/>
        </authorList>
    </citation>
    <scope>NUCLEOTIDE SEQUENCE [LARGE SCALE GENOMIC DNA]</scope>
    <source>
        <strain evidence="1 2">NBRC 106145</strain>
    </source>
</reference>
<evidence type="ECO:0008006" key="3">
    <source>
        <dbReference type="Google" id="ProtNLM"/>
    </source>
</evidence>
<evidence type="ECO:0000313" key="1">
    <source>
        <dbReference type="EMBL" id="GID61260.1"/>
    </source>
</evidence>
<gene>
    <name evidence="1" type="ORF">Aco03nite_096640</name>
</gene>
<protein>
    <recommendedName>
        <fullName evidence="3">DNA-binding protein</fullName>
    </recommendedName>
</protein>
<accession>A0ABQ3XS81</accession>
<dbReference type="EMBL" id="BOMG01000122">
    <property type="protein sequence ID" value="GID61260.1"/>
    <property type="molecule type" value="Genomic_DNA"/>
</dbReference>
<name>A0ABQ3XS81_9ACTN</name>